<dbReference type="PROSITE" id="PS51186">
    <property type="entry name" value="GNAT"/>
    <property type="match status" value="1"/>
</dbReference>
<sequence length="154" mass="17023">MEGRGTMQQPHIVPYSEVWKADVERLCARIWGPERQQYRYGGSVELDAGGTKEPSSYVALLGDQVLGFCTMWRNLFHPMALYFTVAVRPGWERRGIGGRLPDHLEQDREEKSYETDNHLSRAPRPDGMEPGASNAGASGFSLDRAGCPPSGLAG</sequence>
<dbReference type="InterPro" id="IPR016181">
    <property type="entry name" value="Acyl_CoA_acyltransferase"/>
</dbReference>
<dbReference type="Gene3D" id="3.40.630.30">
    <property type="match status" value="1"/>
</dbReference>
<feature type="compositionally biased region" description="Basic and acidic residues" evidence="1">
    <location>
        <begin position="96"/>
        <end position="127"/>
    </location>
</feature>
<dbReference type="InterPro" id="IPR000182">
    <property type="entry name" value="GNAT_dom"/>
</dbReference>
<name>A0AAP9DZ73_PANTH</name>
<dbReference type="CDD" id="cd04301">
    <property type="entry name" value="NAT_SF"/>
    <property type="match status" value="1"/>
</dbReference>
<dbReference type="SUPFAM" id="SSF55729">
    <property type="entry name" value="Acyl-CoA N-acyltransferases (Nat)"/>
    <property type="match status" value="1"/>
</dbReference>
<evidence type="ECO:0000256" key="1">
    <source>
        <dbReference type="SAM" id="MobiDB-lite"/>
    </source>
</evidence>
<evidence type="ECO:0000313" key="4">
    <source>
        <dbReference type="Proteomes" id="UP000315377"/>
    </source>
</evidence>
<proteinExistence type="predicted"/>
<reference evidence="3 4" key="1">
    <citation type="submission" date="2019-07" db="EMBL/GenBank/DDBJ databases">
        <title>Paenibacillus thiaminolyticus NRRL B-4156.</title>
        <authorList>
            <person name="Hehnly C."/>
            <person name="Zhang L."/>
        </authorList>
    </citation>
    <scope>NUCLEOTIDE SEQUENCE [LARGE SCALE GENOMIC DNA]</scope>
    <source>
        <strain evidence="3 4">NRRL B-4156</strain>
    </source>
</reference>
<feature type="domain" description="N-acetyltransferase" evidence="2">
    <location>
        <begin position="10"/>
        <end position="154"/>
    </location>
</feature>
<evidence type="ECO:0000313" key="3">
    <source>
        <dbReference type="EMBL" id="QDM46931.1"/>
    </source>
</evidence>
<accession>A0AAP9DZ73</accession>
<dbReference type="AlphaFoldDB" id="A0AAP9DZ73"/>
<gene>
    <name evidence="3" type="ORF">FLT43_28310</name>
</gene>
<dbReference type="Proteomes" id="UP000315377">
    <property type="component" value="Chromosome"/>
</dbReference>
<dbReference type="Pfam" id="PF00583">
    <property type="entry name" value="Acetyltransf_1"/>
    <property type="match status" value="1"/>
</dbReference>
<dbReference type="RefSeq" id="WP_087441276.1">
    <property type="nucleotide sequence ID" value="NZ_CABMNB010000019.1"/>
</dbReference>
<dbReference type="EMBL" id="CP041405">
    <property type="protein sequence ID" value="QDM46931.1"/>
    <property type="molecule type" value="Genomic_DNA"/>
</dbReference>
<organism evidence="3 4">
    <name type="scientific">Paenibacillus thiaminolyticus</name>
    <name type="common">Bacillus thiaminolyticus</name>
    <dbReference type="NCBI Taxonomy" id="49283"/>
    <lineage>
        <taxon>Bacteria</taxon>
        <taxon>Bacillati</taxon>
        <taxon>Bacillota</taxon>
        <taxon>Bacilli</taxon>
        <taxon>Bacillales</taxon>
        <taxon>Paenibacillaceae</taxon>
        <taxon>Paenibacillus</taxon>
    </lineage>
</organism>
<dbReference type="GO" id="GO:0016747">
    <property type="term" value="F:acyltransferase activity, transferring groups other than amino-acyl groups"/>
    <property type="evidence" value="ECO:0007669"/>
    <property type="project" value="InterPro"/>
</dbReference>
<feature type="region of interest" description="Disordered" evidence="1">
    <location>
        <begin position="96"/>
        <end position="154"/>
    </location>
</feature>
<evidence type="ECO:0000259" key="2">
    <source>
        <dbReference type="PROSITE" id="PS51186"/>
    </source>
</evidence>
<protein>
    <submittedName>
        <fullName evidence="3">GNAT family N-acetyltransferase</fullName>
    </submittedName>
</protein>